<feature type="binding site" evidence="18">
    <location>
        <position position="171"/>
    </location>
    <ligand>
        <name>K(+)</name>
        <dbReference type="ChEBI" id="CHEBI:29103"/>
    </ligand>
</feature>
<evidence type="ECO:0000259" key="21">
    <source>
        <dbReference type="PROSITE" id="PS51385"/>
    </source>
</evidence>
<reference evidence="22 23" key="1">
    <citation type="submission" date="2018-07" db="EMBL/GenBank/DDBJ databases">
        <title>Genomic Encyclopedia of Type Strains, Phase IV (KMG-IV): sequencing the most valuable type-strain genomes for metagenomic binning, comparative biology and taxonomic classification.</title>
        <authorList>
            <person name="Goeker M."/>
        </authorList>
    </citation>
    <scope>NUCLEOTIDE SEQUENCE [LARGE SCALE GENOMIC DNA]</scope>
    <source>
        <strain evidence="22 23">DSM 103736</strain>
    </source>
</reference>
<evidence type="ECO:0000256" key="6">
    <source>
        <dbReference type="ARBA" id="ARBA00022741"/>
    </source>
</evidence>
<organism evidence="22 23">
    <name type="scientific">Enterobacillus tribolii</name>
    <dbReference type="NCBI Taxonomy" id="1487935"/>
    <lineage>
        <taxon>Bacteria</taxon>
        <taxon>Pseudomonadati</taxon>
        <taxon>Pseudomonadota</taxon>
        <taxon>Gammaproteobacteria</taxon>
        <taxon>Enterobacterales</taxon>
        <taxon>Hafniaceae</taxon>
        <taxon>Enterobacillus</taxon>
    </lineage>
</organism>
<keyword evidence="8 17" id="KW-0521">NADP</keyword>
<dbReference type="GO" id="GO:0005524">
    <property type="term" value="F:ATP binding"/>
    <property type="evidence" value="ECO:0007669"/>
    <property type="project" value="UniProtKB-UniRule"/>
</dbReference>
<comment type="caution">
    <text evidence="22">The sequence shown here is derived from an EMBL/GenBank/DDBJ whole genome shotgun (WGS) entry which is preliminary data.</text>
</comment>
<evidence type="ECO:0000256" key="7">
    <source>
        <dbReference type="ARBA" id="ARBA00022840"/>
    </source>
</evidence>
<comment type="similarity">
    <text evidence="4 19">In the C-terminal section; belongs to the NnrD/CARKD family.</text>
</comment>
<evidence type="ECO:0000256" key="14">
    <source>
        <dbReference type="ARBA" id="ARBA00025153"/>
    </source>
</evidence>
<accession>A0A370R0Z3</accession>
<evidence type="ECO:0000256" key="13">
    <source>
        <dbReference type="ARBA" id="ARBA00023268"/>
    </source>
</evidence>
<feature type="binding site" evidence="18">
    <location>
        <position position="135"/>
    </location>
    <ligand>
        <name>K(+)</name>
        <dbReference type="ChEBI" id="CHEBI:29103"/>
    </ligand>
</feature>
<dbReference type="Gene3D" id="3.40.1190.20">
    <property type="match status" value="1"/>
</dbReference>
<feature type="domain" description="YjeF N-terminal" evidence="21">
    <location>
        <begin position="22"/>
        <end position="225"/>
    </location>
</feature>
<evidence type="ECO:0000256" key="11">
    <source>
        <dbReference type="ARBA" id="ARBA00023235"/>
    </source>
</evidence>
<evidence type="ECO:0000256" key="2">
    <source>
        <dbReference type="ARBA" id="ARBA00000909"/>
    </source>
</evidence>
<evidence type="ECO:0000256" key="17">
    <source>
        <dbReference type="HAMAP-Rule" id="MF_01965"/>
    </source>
</evidence>
<dbReference type="HAMAP" id="MF_01966">
    <property type="entry name" value="NADHX_epimerase"/>
    <property type="match status" value="1"/>
</dbReference>
<dbReference type="Proteomes" id="UP000254848">
    <property type="component" value="Unassembled WGS sequence"/>
</dbReference>
<keyword evidence="9 18" id="KW-0630">Potassium</keyword>
<evidence type="ECO:0000313" key="22">
    <source>
        <dbReference type="EMBL" id="RDK95602.1"/>
    </source>
</evidence>
<comment type="catalytic activity">
    <reaction evidence="1 18 19">
        <text>(6R)-NADHX = (6S)-NADHX</text>
        <dbReference type="Rhea" id="RHEA:32215"/>
        <dbReference type="ChEBI" id="CHEBI:64074"/>
        <dbReference type="ChEBI" id="CHEBI:64075"/>
        <dbReference type="EC" id="5.1.99.6"/>
    </reaction>
</comment>
<feature type="binding site" evidence="17">
    <location>
        <position position="440"/>
    </location>
    <ligand>
        <name>AMP</name>
        <dbReference type="ChEBI" id="CHEBI:456215"/>
    </ligand>
</feature>
<dbReference type="NCBIfam" id="TIGR00196">
    <property type="entry name" value="yjeF_cterm"/>
    <property type="match status" value="1"/>
</dbReference>
<keyword evidence="5 18" id="KW-0479">Metal-binding</keyword>
<dbReference type="SUPFAM" id="SSF53613">
    <property type="entry name" value="Ribokinase-like"/>
    <property type="match status" value="1"/>
</dbReference>
<comment type="cofactor">
    <cofactor evidence="18 19">
        <name>K(+)</name>
        <dbReference type="ChEBI" id="CHEBI:29103"/>
    </cofactor>
    <text evidence="18 19">Binds 1 potassium ion per subunit.</text>
</comment>
<dbReference type="EC" id="5.1.99.6" evidence="19"/>
<dbReference type="PROSITE" id="PS51383">
    <property type="entry name" value="YJEF_C_3"/>
    <property type="match status" value="1"/>
</dbReference>
<dbReference type="EMBL" id="QRAP01000002">
    <property type="protein sequence ID" value="RDK95602.1"/>
    <property type="molecule type" value="Genomic_DNA"/>
</dbReference>
<comment type="function">
    <text evidence="18">Catalyzes the epimerization of the S- and R-forms of NAD(P)HX, a damaged form of NAD(P)H that is a result of enzymatic or heat-dependent hydration. This is a prerequisite for the S-specific NAD(P)H-hydrate dehydratase to allow the repair of both epimers of NAD(P)HX.</text>
</comment>
<feature type="binding site" evidence="18">
    <location>
        <begin position="70"/>
        <end position="74"/>
    </location>
    <ligand>
        <name>(6S)-NADPHX</name>
        <dbReference type="ChEBI" id="CHEBI:64076"/>
    </ligand>
</feature>
<evidence type="ECO:0000256" key="16">
    <source>
        <dbReference type="ARBA" id="ARBA00049209"/>
    </source>
</evidence>
<comment type="cofactor">
    <cofactor evidence="17">
        <name>Mg(2+)</name>
        <dbReference type="ChEBI" id="CHEBI:18420"/>
    </cofactor>
</comment>
<keyword evidence="12 17" id="KW-0456">Lyase</keyword>
<feature type="binding site" evidence="18">
    <location>
        <position position="168"/>
    </location>
    <ligand>
        <name>(6S)-NADPHX</name>
        <dbReference type="ChEBI" id="CHEBI:64076"/>
    </ligand>
</feature>
<dbReference type="InterPro" id="IPR004443">
    <property type="entry name" value="YjeF_N_dom"/>
</dbReference>
<dbReference type="GO" id="GO:0110051">
    <property type="term" value="P:metabolite repair"/>
    <property type="evidence" value="ECO:0007669"/>
    <property type="project" value="TreeGrafter"/>
</dbReference>
<gene>
    <name evidence="18" type="primary">nnrE</name>
    <name evidence="17" type="synonym">nnrD</name>
    <name evidence="22" type="ORF">C8D90_10277</name>
</gene>
<evidence type="ECO:0000256" key="19">
    <source>
        <dbReference type="PIRNR" id="PIRNR017184"/>
    </source>
</evidence>
<evidence type="ECO:0000256" key="1">
    <source>
        <dbReference type="ARBA" id="ARBA00000013"/>
    </source>
</evidence>
<dbReference type="NCBIfam" id="TIGR00197">
    <property type="entry name" value="yjeF_nterm"/>
    <property type="match status" value="1"/>
</dbReference>
<dbReference type="Pfam" id="PF01256">
    <property type="entry name" value="Carb_kinase"/>
    <property type="match status" value="1"/>
</dbReference>
<dbReference type="PROSITE" id="PS01049">
    <property type="entry name" value="YJEF_C_1"/>
    <property type="match status" value="1"/>
</dbReference>
<feature type="binding site" evidence="18">
    <location>
        <position position="150"/>
    </location>
    <ligand>
        <name>(6S)-NADPHX</name>
        <dbReference type="ChEBI" id="CHEBI:64076"/>
    </ligand>
</feature>
<comment type="similarity">
    <text evidence="18">Belongs to the NnrE/AIBP family.</text>
</comment>
<dbReference type="AlphaFoldDB" id="A0A370R0Z3"/>
<feature type="binding site" evidence="18">
    <location>
        <begin position="139"/>
        <end position="145"/>
    </location>
    <ligand>
        <name>(6S)-NADPHX</name>
        <dbReference type="ChEBI" id="CHEBI:64076"/>
    </ligand>
</feature>
<dbReference type="NCBIfam" id="NF007856">
    <property type="entry name" value="PRK10565.1"/>
    <property type="match status" value="1"/>
</dbReference>
<dbReference type="SUPFAM" id="SSF64153">
    <property type="entry name" value="YjeF N-terminal domain-like"/>
    <property type="match status" value="1"/>
</dbReference>
<dbReference type="Pfam" id="PF03853">
    <property type="entry name" value="YjeF_N"/>
    <property type="match status" value="1"/>
</dbReference>
<evidence type="ECO:0000256" key="4">
    <source>
        <dbReference type="ARBA" id="ARBA00009524"/>
    </source>
</evidence>
<dbReference type="InterPro" id="IPR029056">
    <property type="entry name" value="Ribokinase-like"/>
</dbReference>
<dbReference type="GO" id="GO:0046872">
    <property type="term" value="F:metal ion binding"/>
    <property type="evidence" value="ECO:0007669"/>
    <property type="project" value="UniProtKB-UniRule"/>
</dbReference>
<evidence type="ECO:0000256" key="12">
    <source>
        <dbReference type="ARBA" id="ARBA00023239"/>
    </source>
</evidence>
<feature type="binding site" evidence="17">
    <location>
        <position position="441"/>
    </location>
    <ligand>
        <name>(6S)-NADPHX</name>
        <dbReference type="ChEBI" id="CHEBI:64076"/>
    </ligand>
</feature>
<evidence type="ECO:0000256" key="15">
    <source>
        <dbReference type="ARBA" id="ARBA00048238"/>
    </source>
</evidence>
<keyword evidence="6 17" id="KW-0547">Nucleotide-binding</keyword>
<keyword evidence="10 17" id="KW-0520">NAD</keyword>
<feature type="binding site" evidence="17">
    <location>
        <position position="329"/>
    </location>
    <ligand>
        <name>(6S)-NADPHX</name>
        <dbReference type="ChEBI" id="CHEBI:64076"/>
    </ligand>
</feature>
<dbReference type="FunFam" id="3.40.1190.20:FF:000017">
    <property type="entry name" value="Multifunctional fusion protein"/>
    <property type="match status" value="1"/>
</dbReference>
<dbReference type="PROSITE" id="PS01050">
    <property type="entry name" value="YJEF_C_2"/>
    <property type="match status" value="1"/>
</dbReference>
<protein>
    <recommendedName>
        <fullName evidence="19">Bifunctional NAD(P)H-hydrate repair enzyme</fullName>
    </recommendedName>
    <alternativeName>
        <fullName evidence="19">Nicotinamide nucleotide repair protein</fullName>
    </alternativeName>
    <domain>
        <recommendedName>
            <fullName evidence="19">ADP-dependent (S)-NAD(P)H-hydrate dehydratase</fullName>
            <ecNumber evidence="19">4.2.1.136</ecNumber>
        </recommendedName>
        <alternativeName>
            <fullName evidence="19">ADP-dependent NAD(P)HX dehydratase</fullName>
        </alternativeName>
    </domain>
    <domain>
        <recommendedName>
            <fullName evidence="19">NAD(P)H-hydrate epimerase</fullName>
            <ecNumber evidence="19">5.1.99.6</ecNumber>
        </recommendedName>
    </domain>
</protein>
<dbReference type="PANTHER" id="PTHR12592">
    <property type="entry name" value="ATP-DEPENDENT (S)-NAD(P)H-HYDRATE DEHYDRATASE FAMILY MEMBER"/>
    <property type="match status" value="1"/>
</dbReference>
<feature type="domain" description="YjeF C-terminal" evidence="20">
    <location>
        <begin position="234"/>
        <end position="499"/>
    </location>
</feature>
<keyword evidence="11 18" id="KW-0413">Isomerase</keyword>
<dbReference type="PIRSF" id="PIRSF017184">
    <property type="entry name" value="Nnr"/>
    <property type="match status" value="1"/>
</dbReference>
<dbReference type="InterPro" id="IPR036652">
    <property type="entry name" value="YjeF_N_dom_sf"/>
</dbReference>
<comment type="catalytic activity">
    <reaction evidence="16 17 19">
        <text>(6S)-NADPHX + ADP = AMP + phosphate + NADPH + H(+)</text>
        <dbReference type="Rhea" id="RHEA:32235"/>
        <dbReference type="ChEBI" id="CHEBI:15378"/>
        <dbReference type="ChEBI" id="CHEBI:43474"/>
        <dbReference type="ChEBI" id="CHEBI:57783"/>
        <dbReference type="ChEBI" id="CHEBI:64076"/>
        <dbReference type="ChEBI" id="CHEBI:456215"/>
        <dbReference type="ChEBI" id="CHEBI:456216"/>
        <dbReference type="EC" id="4.2.1.136"/>
    </reaction>
</comment>
<dbReference type="FunFam" id="3.40.50.10260:FF:000003">
    <property type="entry name" value="Multifunctional fusion protein"/>
    <property type="match status" value="1"/>
</dbReference>
<comment type="catalytic activity">
    <reaction evidence="15 17 19">
        <text>(6S)-NADHX + ADP = AMP + phosphate + NADH + H(+)</text>
        <dbReference type="Rhea" id="RHEA:32223"/>
        <dbReference type="ChEBI" id="CHEBI:15378"/>
        <dbReference type="ChEBI" id="CHEBI:43474"/>
        <dbReference type="ChEBI" id="CHEBI:57945"/>
        <dbReference type="ChEBI" id="CHEBI:64074"/>
        <dbReference type="ChEBI" id="CHEBI:456215"/>
        <dbReference type="ChEBI" id="CHEBI:456216"/>
        <dbReference type="EC" id="4.2.1.136"/>
    </reaction>
</comment>
<comment type="similarity">
    <text evidence="17">Belongs to the NnrD/CARKD family.</text>
</comment>
<evidence type="ECO:0000256" key="18">
    <source>
        <dbReference type="HAMAP-Rule" id="MF_01966"/>
    </source>
</evidence>
<dbReference type="InterPro" id="IPR030677">
    <property type="entry name" value="Nnr"/>
</dbReference>
<dbReference type="CDD" id="cd01171">
    <property type="entry name" value="YXKO-related"/>
    <property type="match status" value="1"/>
</dbReference>
<proteinExistence type="inferred from homology"/>
<dbReference type="GO" id="GO:0052856">
    <property type="term" value="F:NAD(P)HX epimerase activity"/>
    <property type="evidence" value="ECO:0007669"/>
    <property type="project" value="UniProtKB-UniRule"/>
</dbReference>
<dbReference type="InterPro" id="IPR000631">
    <property type="entry name" value="CARKD"/>
</dbReference>
<name>A0A370R0Z3_9GAMM</name>
<dbReference type="HAMAP" id="MF_01965">
    <property type="entry name" value="NADHX_dehydratase"/>
    <property type="match status" value="1"/>
</dbReference>
<dbReference type="GO" id="GO:0046496">
    <property type="term" value="P:nicotinamide nucleotide metabolic process"/>
    <property type="evidence" value="ECO:0007669"/>
    <property type="project" value="UniProtKB-UniRule"/>
</dbReference>
<keyword evidence="23" id="KW-1185">Reference proteome</keyword>
<evidence type="ECO:0000256" key="9">
    <source>
        <dbReference type="ARBA" id="ARBA00022958"/>
    </source>
</evidence>
<dbReference type="GO" id="GO:0052855">
    <property type="term" value="F:ADP-dependent NAD(P)H-hydrate dehydratase activity"/>
    <property type="evidence" value="ECO:0007669"/>
    <property type="project" value="UniProtKB-UniRule"/>
</dbReference>
<keyword evidence="13" id="KW-0511">Multifunctional enzyme</keyword>
<comment type="catalytic activity">
    <reaction evidence="2 18 19">
        <text>(6R)-NADPHX = (6S)-NADPHX</text>
        <dbReference type="Rhea" id="RHEA:32227"/>
        <dbReference type="ChEBI" id="CHEBI:64076"/>
        <dbReference type="ChEBI" id="CHEBI:64077"/>
        <dbReference type="EC" id="5.1.99.6"/>
    </reaction>
</comment>
<evidence type="ECO:0000259" key="20">
    <source>
        <dbReference type="PROSITE" id="PS51383"/>
    </source>
</evidence>
<comment type="function">
    <text evidence="14 19">Bifunctional enzyme that catalyzes the epimerization of the S- and R-forms of NAD(P)HX and the dehydration of the S-form of NAD(P)HX at the expense of ADP, which is converted to AMP. This allows the repair of both epimers of NAD(P)HX, a damaged form of NAD(P)H that is a result of enzymatic or heat-dependent hydration.</text>
</comment>
<feature type="binding site" evidence="18">
    <location>
        <position position="71"/>
    </location>
    <ligand>
        <name>K(+)</name>
        <dbReference type="ChEBI" id="CHEBI:29103"/>
    </ligand>
</feature>
<dbReference type="PROSITE" id="PS51385">
    <property type="entry name" value="YJEF_N"/>
    <property type="match status" value="1"/>
</dbReference>
<comment type="similarity">
    <text evidence="3 19">In the N-terminal section; belongs to the NnrE/AIBP family.</text>
</comment>
<evidence type="ECO:0000256" key="10">
    <source>
        <dbReference type="ARBA" id="ARBA00023027"/>
    </source>
</evidence>
<comment type="function">
    <text evidence="17">Catalyzes the dehydration of the S-form of NAD(P)HX at the expense of ADP, which is converted to AMP. Together with NAD(P)HX epimerase, which catalyzes the epimerization of the S- and R-forms, the enzyme allows the repair of both epimers of NAD(P)HX, a damaged form of NAD(P)H that is a result of enzymatic or heat-dependent hydration.</text>
</comment>
<dbReference type="PANTHER" id="PTHR12592:SF0">
    <property type="entry name" value="ATP-DEPENDENT (S)-NAD(P)H-HYDRATE DEHYDRATASE"/>
    <property type="match status" value="1"/>
</dbReference>
<evidence type="ECO:0000256" key="5">
    <source>
        <dbReference type="ARBA" id="ARBA00022723"/>
    </source>
</evidence>
<feature type="binding site" evidence="17">
    <location>
        <position position="375"/>
    </location>
    <ligand>
        <name>(6S)-NADPHX</name>
        <dbReference type="ChEBI" id="CHEBI:64076"/>
    </ligand>
</feature>
<dbReference type="EC" id="4.2.1.136" evidence="19"/>
<sequence length="499" mass="52830">MSRYPKRVVPSLPHSVYPADWMKEGEVRAAETLGLTLYHLMERAGRAAFNRCRQYYPLVRRWLVLCGHGNNGGDGYVVARLARAAGIHVTLMAVDAGARPLPPEASQAREAWLRAGGEIAVAGPALPQEAGLIIDGLLGIGLKSAPRAPYDTLIEAINRHPAPVMALDIPSGLDADTGYAAGSVVRATHTQTFIGLKPGHLTGQARDWVGCLHCDALGLETWLAGEPVPMSRWDRSDVSRWLSARRPCSHKGENGRLLLIGGDHGMAGAIRMAAEASLRSGAGLVRVLTHNEHIGPLLTARPELMAQELTATTLRASLEWADVIVIGPGLGQDVWGQKALELTRQSNKMALWDADALNLLAQKPDVRQNRILTPHPGEAARLLKSSVAQVERDRPAAVRELQRRYGGVVVLKGAGTLIAGEDGISVADVGNPGMGSGGMGDVLSGIIGGLLAQKLPAYGAACAGVVVHGAAADRVAEKNGERGMIATDLLPEISLLVNP</sequence>
<evidence type="ECO:0000256" key="3">
    <source>
        <dbReference type="ARBA" id="ARBA00006001"/>
    </source>
</evidence>
<feature type="binding site" evidence="17">
    <location>
        <position position="269"/>
    </location>
    <ligand>
        <name>(6S)-NADPHX</name>
        <dbReference type="ChEBI" id="CHEBI:64076"/>
    </ligand>
</feature>
<dbReference type="InterPro" id="IPR017953">
    <property type="entry name" value="Carbohydrate_kinase_pred_CS"/>
</dbReference>
<dbReference type="Gene3D" id="3.40.50.10260">
    <property type="entry name" value="YjeF N-terminal domain"/>
    <property type="match status" value="1"/>
</dbReference>
<evidence type="ECO:0000256" key="8">
    <source>
        <dbReference type="ARBA" id="ARBA00022857"/>
    </source>
</evidence>
<evidence type="ECO:0000313" key="23">
    <source>
        <dbReference type="Proteomes" id="UP000254848"/>
    </source>
</evidence>
<comment type="subunit">
    <text evidence="17">Homotetramer.</text>
</comment>
<feature type="binding site" evidence="17">
    <location>
        <begin position="412"/>
        <end position="416"/>
    </location>
    <ligand>
        <name>AMP</name>
        <dbReference type="ChEBI" id="CHEBI:456215"/>
    </ligand>
</feature>
<keyword evidence="7 17" id="KW-0067">ATP-binding</keyword>